<proteinExistence type="predicted"/>
<reference evidence="1 2" key="1">
    <citation type="submission" date="2020-01" db="EMBL/GenBank/DDBJ databases">
        <title>Muriicola jejuensis KCTC 22299.</title>
        <authorList>
            <person name="Wang G."/>
        </authorList>
    </citation>
    <scope>NUCLEOTIDE SEQUENCE [LARGE SCALE GENOMIC DNA]</scope>
    <source>
        <strain evidence="1 2">KCTC 22299</strain>
    </source>
</reference>
<comment type="caution">
    <text evidence="1">The sequence shown here is derived from an EMBL/GenBank/DDBJ whole genome shotgun (WGS) entry which is preliminary data.</text>
</comment>
<dbReference type="Proteomes" id="UP000468443">
    <property type="component" value="Unassembled WGS sequence"/>
</dbReference>
<evidence type="ECO:0000313" key="2">
    <source>
        <dbReference type="Proteomes" id="UP000468443"/>
    </source>
</evidence>
<name>A0A6P0UFJ1_9FLAO</name>
<keyword evidence="2" id="KW-1185">Reference proteome</keyword>
<evidence type="ECO:0008006" key="3">
    <source>
        <dbReference type="Google" id="ProtNLM"/>
    </source>
</evidence>
<dbReference type="EMBL" id="JAABOP010000013">
    <property type="protein sequence ID" value="NER11787.1"/>
    <property type="molecule type" value="Genomic_DNA"/>
</dbReference>
<dbReference type="RefSeq" id="WP_163694242.1">
    <property type="nucleotide sequence ID" value="NZ_FXTW01000013.1"/>
</dbReference>
<evidence type="ECO:0000313" key="1">
    <source>
        <dbReference type="EMBL" id="NER11787.1"/>
    </source>
</evidence>
<gene>
    <name evidence="1" type="ORF">GWK09_14770</name>
</gene>
<dbReference type="AlphaFoldDB" id="A0A6P0UFJ1"/>
<protein>
    <recommendedName>
        <fullName evidence="3">HEAT repeat domain-containing protein</fullName>
    </recommendedName>
</protein>
<accession>A0A6P0UFJ1</accession>
<organism evidence="1 2">
    <name type="scientific">Muriicola jejuensis</name>
    <dbReference type="NCBI Taxonomy" id="504488"/>
    <lineage>
        <taxon>Bacteria</taxon>
        <taxon>Pseudomonadati</taxon>
        <taxon>Bacteroidota</taxon>
        <taxon>Flavobacteriia</taxon>
        <taxon>Flavobacteriales</taxon>
        <taxon>Flavobacteriaceae</taxon>
        <taxon>Muriicola</taxon>
    </lineage>
</organism>
<sequence length="163" mass="19247">MNEIDRLIKRIIPPPTREEREGFSNDHILTGLNQLELDQVKERLLQMIKDDGDYLIAETLVKLNSVEATNHMEIWLNKASSPAVRIKWASFITEIRNGDLKMEAIAYQEFQNFKFKYEVESIIFYDLIKFQSDRINDLIRNYIDHKYFLVSLHAKRALGLDDE</sequence>